<protein>
    <recommendedName>
        <fullName evidence="5">Pericentrin/AKAP-450 centrosomal targeting domain-containing protein</fullName>
    </recommendedName>
</protein>
<feature type="compositionally biased region" description="Basic and acidic residues" evidence="2">
    <location>
        <begin position="199"/>
        <end position="209"/>
    </location>
</feature>
<dbReference type="AlphaFoldDB" id="A0AAF0F5T5"/>
<feature type="compositionally biased region" description="Basic and acidic residues" evidence="2">
    <location>
        <begin position="261"/>
        <end position="278"/>
    </location>
</feature>
<feature type="compositionally biased region" description="Low complexity" evidence="2">
    <location>
        <begin position="131"/>
        <end position="142"/>
    </location>
</feature>
<evidence type="ECO:0000256" key="2">
    <source>
        <dbReference type="SAM" id="MobiDB-lite"/>
    </source>
</evidence>
<organism evidence="3 4">
    <name type="scientific">Malassezia japonica</name>
    <dbReference type="NCBI Taxonomy" id="223818"/>
    <lineage>
        <taxon>Eukaryota</taxon>
        <taxon>Fungi</taxon>
        <taxon>Dikarya</taxon>
        <taxon>Basidiomycota</taxon>
        <taxon>Ustilaginomycotina</taxon>
        <taxon>Malasseziomycetes</taxon>
        <taxon>Malasseziales</taxon>
        <taxon>Malasseziaceae</taxon>
        <taxon>Malassezia</taxon>
    </lineage>
</organism>
<feature type="region of interest" description="Disordered" evidence="2">
    <location>
        <begin position="35"/>
        <end position="76"/>
    </location>
</feature>
<gene>
    <name evidence="3" type="ORF">MJAP1_004087</name>
</gene>
<accession>A0AAF0F5T5</accession>
<keyword evidence="4" id="KW-1185">Reference proteome</keyword>
<dbReference type="EMBL" id="CP119965">
    <property type="protein sequence ID" value="WFD41094.1"/>
    <property type="molecule type" value="Genomic_DNA"/>
</dbReference>
<feature type="compositionally biased region" description="Low complexity" evidence="2">
    <location>
        <begin position="241"/>
        <end position="255"/>
    </location>
</feature>
<feature type="compositionally biased region" description="Polar residues" evidence="2">
    <location>
        <begin position="38"/>
        <end position="56"/>
    </location>
</feature>
<evidence type="ECO:0008006" key="5">
    <source>
        <dbReference type="Google" id="ProtNLM"/>
    </source>
</evidence>
<dbReference type="RefSeq" id="XP_060123991.1">
    <property type="nucleotide sequence ID" value="XM_060268008.1"/>
</dbReference>
<reference evidence="3" key="1">
    <citation type="submission" date="2023-03" db="EMBL/GenBank/DDBJ databases">
        <title>Mating type loci evolution in Malassezia.</title>
        <authorList>
            <person name="Coelho M.A."/>
        </authorList>
    </citation>
    <scope>NUCLEOTIDE SEQUENCE</scope>
    <source>
        <strain evidence="3">CBS 9431</strain>
    </source>
</reference>
<feature type="compositionally biased region" description="Low complexity" evidence="2">
    <location>
        <begin position="291"/>
        <end position="302"/>
    </location>
</feature>
<name>A0AAF0F5T5_9BASI</name>
<dbReference type="GeneID" id="85227738"/>
<feature type="coiled-coil region" evidence="1">
    <location>
        <begin position="615"/>
        <end position="853"/>
    </location>
</feature>
<keyword evidence="1" id="KW-0175">Coiled coil</keyword>
<dbReference type="Proteomes" id="UP001217754">
    <property type="component" value="Chromosome 8"/>
</dbReference>
<sequence>MDLGIDVSSNVQDRIDQNLFDDSDDFSIPGVARRASPHANSYADQTDYASSFQDSVSELPALHRDADPVVPPQVETHDELAVNIDELNERMLDDSQSLHVSMKASQDSQDASADAEDDSRVLRAADDEASTSEASAPDSPTSRGTGASPTVMHKRTSPVSSPPRVHASGESADDEESPIKAERSTRSIAGRSDMSMDLSMDRRSMDRSRSFRQPMVSLEDSSLDMSQSASELSEASEDRAAAPPAAPRVSPSPEAIPDTSRGSHDTSKASARSQRDASLRSMRSQRSHDTSQASARDASRVSARSRRDTSRSLSHGSMRATPGHASNATERSALLSSRSTHSTPYTVRTQSLLRTSYAPSDTSSSSEPLVVSNANAANLSMPQLGTYDEPIGTHVDPARLVVYQDKLNKQLAAENEALKSQCDALFHIIQTHEIDVDHSTLPLDVSQHSEQAPTTPAPQPMSSPAEAHLKRRIRDLEAIVDAQQQRLQAPPTPCASDALLDRTTDTLQDRHESMLEDVDRALQSGEALDACVDKLRHALNQAHGVINAMRERPAKVPEASAGPEASHTLNDASRTAFGSSLPSGHSLRASVSQRACVSMDADEALEELAPLQATVHALTDELQSARSALDEAMQRSRDSSVRKIRLEEQLAATHDELERAHAKLEAKTKAMHEVHEASLDRPTLQAALAQAQADVRAAEMQQLQMEQQHRVLGEQLRIATERYAQANENADVARDARHACEAELDARIEQMEALQSALALKNDEVAQLRGEKDHLWDERREIMAQVHHFEQHLREVRSDTEQYGADLRRLQDERRTHADEVRAEVLALAKPRLAALRAELDQERKRSRALVGQKAYLGETLRAHEWLYERLCTQFTHLAPVLRKYGAAPPRPRTLRFRAVAWAVRAALRMGM</sequence>
<evidence type="ECO:0000313" key="3">
    <source>
        <dbReference type="EMBL" id="WFD41094.1"/>
    </source>
</evidence>
<feature type="compositionally biased region" description="Polar residues" evidence="2">
    <location>
        <begin position="324"/>
        <end position="350"/>
    </location>
</feature>
<proteinExistence type="predicted"/>
<evidence type="ECO:0000313" key="4">
    <source>
        <dbReference type="Proteomes" id="UP001217754"/>
    </source>
</evidence>
<evidence type="ECO:0000256" key="1">
    <source>
        <dbReference type="SAM" id="Coils"/>
    </source>
</evidence>
<feature type="region of interest" description="Disordered" evidence="2">
    <location>
        <begin position="92"/>
        <end position="350"/>
    </location>
</feature>